<dbReference type="Pfam" id="PF01042">
    <property type="entry name" value="Ribonuc_L-PSP"/>
    <property type="match status" value="1"/>
</dbReference>
<dbReference type="InterPro" id="IPR035959">
    <property type="entry name" value="RutC-like_sf"/>
</dbReference>
<proteinExistence type="predicted"/>
<dbReference type="SUPFAM" id="SSF55298">
    <property type="entry name" value="YjgF-like"/>
    <property type="match status" value="1"/>
</dbReference>
<keyword evidence="2" id="KW-1185">Reference proteome</keyword>
<dbReference type="Proteomes" id="UP000281547">
    <property type="component" value="Unassembled WGS sequence"/>
</dbReference>
<gene>
    <name evidence="1" type="ORF">EMQ25_11405</name>
</gene>
<organism evidence="1 2">
    <name type="scientific">Arsenicitalea aurantiaca</name>
    <dbReference type="NCBI Taxonomy" id="1783274"/>
    <lineage>
        <taxon>Bacteria</taxon>
        <taxon>Pseudomonadati</taxon>
        <taxon>Pseudomonadota</taxon>
        <taxon>Alphaproteobacteria</taxon>
        <taxon>Hyphomicrobiales</taxon>
        <taxon>Devosiaceae</taxon>
        <taxon>Arsenicitalea</taxon>
    </lineage>
</organism>
<dbReference type="OrthoDB" id="9799840at2"/>
<evidence type="ECO:0000313" key="1">
    <source>
        <dbReference type="EMBL" id="RUT29945.1"/>
    </source>
</evidence>
<dbReference type="PANTHER" id="PTHR43857">
    <property type="entry name" value="BLR7761 PROTEIN"/>
    <property type="match status" value="1"/>
</dbReference>
<name>A0A433X7B2_9HYPH</name>
<dbReference type="PANTHER" id="PTHR43857:SF1">
    <property type="entry name" value="YJGH FAMILY PROTEIN"/>
    <property type="match status" value="1"/>
</dbReference>
<reference evidence="1 2" key="1">
    <citation type="journal article" date="2016" name="Int. J. Syst. Evol. Microbiol.">
        <title>Arsenicitalea aurantiaca gen. nov., sp. nov., a new member of the family Hyphomicrobiaceae, isolated from high-arsenic sediment.</title>
        <authorList>
            <person name="Mu Y."/>
            <person name="Zhou L."/>
            <person name="Zeng X.C."/>
            <person name="Liu L."/>
            <person name="Pan Y."/>
            <person name="Chen X."/>
            <person name="Wang J."/>
            <person name="Li S."/>
            <person name="Li W.J."/>
            <person name="Wang Y."/>
        </authorList>
    </citation>
    <scope>NUCLEOTIDE SEQUENCE [LARGE SCALE GENOMIC DNA]</scope>
    <source>
        <strain evidence="1 2">42-50</strain>
    </source>
</reference>
<dbReference type="EMBL" id="RZNJ01000004">
    <property type="protein sequence ID" value="RUT29945.1"/>
    <property type="molecule type" value="Genomic_DNA"/>
</dbReference>
<dbReference type="AlphaFoldDB" id="A0A433X7B2"/>
<comment type="caution">
    <text evidence="1">The sequence shown here is derived from an EMBL/GenBank/DDBJ whole genome shotgun (WGS) entry which is preliminary data.</text>
</comment>
<dbReference type="Gene3D" id="3.30.1330.40">
    <property type="entry name" value="RutC-like"/>
    <property type="match status" value="1"/>
</dbReference>
<evidence type="ECO:0000313" key="2">
    <source>
        <dbReference type="Proteomes" id="UP000281547"/>
    </source>
</evidence>
<dbReference type="RefSeq" id="WP_127188725.1">
    <property type="nucleotide sequence ID" value="NZ_RZNJ01000004.1"/>
</dbReference>
<dbReference type="InterPro" id="IPR006175">
    <property type="entry name" value="YjgF/YER057c/UK114"/>
</dbReference>
<protein>
    <submittedName>
        <fullName evidence="1">RidA family protein</fullName>
    </submittedName>
</protein>
<accession>A0A433X7B2</accession>
<dbReference type="CDD" id="cd06154">
    <property type="entry name" value="YjgF_YER057c_UK114_like_6"/>
    <property type="match status" value="1"/>
</dbReference>
<sequence>MATPKVIKVKSGSIFEDKESYSRLVVIDDWIFASNSAGRNYQTREMSTDAVEQARQCFKNLEGALAAVGASLGDVVRSRVTIPYREDAAAVMAVVGEKFKGIDPASTVTCSPLGAADFKVEIELTAYRGVAAAGAEYINITL</sequence>